<feature type="domain" description="Ras-GEF" evidence="6">
    <location>
        <begin position="878"/>
        <end position="1117"/>
    </location>
</feature>
<evidence type="ECO:0000256" key="4">
    <source>
        <dbReference type="PROSITE-ProRule" id="PRU00192"/>
    </source>
</evidence>
<dbReference type="InterPro" id="IPR036028">
    <property type="entry name" value="SH3-like_dom_sf"/>
</dbReference>
<dbReference type="Proteomes" id="UP001479436">
    <property type="component" value="Unassembled WGS sequence"/>
</dbReference>
<name>A0ABR2W8D9_9FUNG</name>
<dbReference type="CDD" id="cd00201">
    <property type="entry name" value="WW"/>
    <property type="match status" value="1"/>
</dbReference>
<dbReference type="SUPFAM" id="SSF50044">
    <property type="entry name" value="SH3-domain"/>
    <property type="match status" value="1"/>
</dbReference>
<evidence type="ECO:0000259" key="8">
    <source>
        <dbReference type="PROSITE" id="PS50212"/>
    </source>
</evidence>
<dbReference type="InterPro" id="IPR001452">
    <property type="entry name" value="SH3_domain"/>
</dbReference>
<dbReference type="CDD" id="cd06224">
    <property type="entry name" value="REM"/>
    <property type="match status" value="1"/>
</dbReference>
<keyword evidence="1 4" id="KW-0728">SH3 domain</keyword>
<dbReference type="InterPro" id="IPR001202">
    <property type="entry name" value="WW_dom"/>
</dbReference>
<accession>A0ABR2W8D9</accession>
<dbReference type="SMART" id="SM00229">
    <property type="entry name" value="RasGEFN"/>
    <property type="match status" value="1"/>
</dbReference>
<dbReference type="Pfam" id="PF00617">
    <property type="entry name" value="RasGEF"/>
    <property type="match status" value="1"/>
</dbReference>
<dbReference type="PANTHER" id="PTHR23113:SF354">
    <property type="entry name" value="BUD SITE SELECTION PROTEIN 5"/>
    <property type="match status" value="1"/>
</dbReference>
<comment type="caution">
    <text evidence="9">The sequence shown here is derived from an EMBL/GenBank/DDBJ whole genome shotgun (WGS) entry which is preliminary data.</text>
</comment>
<keyword evidence="10" id="KW-1185">Reference proteome</keyword>
<dbReference type="InterPro" id="IPR036020">
    <property type="entry name" value="WW_dom_sf"/>
</dbReference>
<evidence type="ECO:0008006" key="11">
    <source>
        <dbReference type="Google" id="ProtNLM"/>
    </source>
</evidence>
<evidence type="ECO:0000259" key="6">
    <source>
        <dbReference type="PROSITE" id="PS50009"/>
    </source>
</evidence>
<dbReference type="SMART" id="SM00147">
    <property type="entry name" value="RasGEF"/>
    <property type="match status" value="1"/>
</dbReference>
<dbReference type="Gene3D" id="1.10.840.10">
    <property type="entry name" value="Ras guanine-nucleotide exchange factors catalytic domain"/>
    <property type="match status" value="1"/>
</dbReference>
<evidence type="ECO:0000313" key="10">
    <source>
        <dbReference type="Proteomes" id="UP001479436"/>
    </source>
</evidence>
<organism evidence="9 10">
    <name type="scientific">Basidiobolus ranarum</name>
    <dbReference type="NCBI Taxonomy" id="34480"/>
    <lineage>
        <taxon>Eukaryota</taxon>
        <taxon>Fungi</taxon>
        <taxon>Fungi incertae sedis</taxon>
        <taxon>Zoopagomycota</taxon>
        <taxon>Entomophthoromycotina</taxon>
        <taxon>Basidiobolomycetes</taxon>
        <taxon>Basidiobolales</taxon>
        <taxon>Basidiobolaceae</taxon>
        <taxon>Basidiobolus</taxon>
    </lineage>
</organism>
<dbReference type="Gene3D" id="2.30.30.40">
    <property type="entry name" value="SH3 Domains"/>
    <property type="match status" value="1"/>
</dbReference>
<dbReference type="InterPro" id="IPR036964">
    <property type="entry name" value="RASGEF_cat_dom_sf"/>
</dbReference>
<dbReference type="Pfam" id="PF07653">
    <property type="entry name" value="SH3_2"/>
    <property type="match status" value="1"/>
</dbReference>
<gene>
    <name evidence="9" type="ORF">K7432_002068</name>
</gene>
<feature type="domain" description="SH3" evidence="5">
    <location>
        <begin position="8"/>
        <end position="67"/>
    </location>
</feature>
<evidence type="ECO:0000256" key="2">
    <source>
        <dbReference type="ARBA" id="ARBA00022658"/>
    </source>
</evidence>
<dbReference type="SUPFAM" id="SSF51045">
    <property type="entry name" value="WW domain"/>
    <property type="match status" value="1"/>
</dbReference>
<keyword evidence="2 3" id="KW-0344">Guanine-nucleotide releasing factor</keyword>
<evidence type="ECO:0000256" key="1">
    <source>
        <dbReference type="ARBA" id="ARBA00022443"/>
    </source>
</evidence>
<dbReference type="PROSITE" id="PS50020">
    <property type="entry name" value="WW_DOMAIN_2"/>
    <property type="match status" value="1"/>
</dbReference>
<sequence length="1134" mass="129318">MEDDYLGSSKVLVRTLVDYVPTYNACLPFKQGQLIHVHNKDDSGWWDGTCNGLRGWFPSSYVISIEEVESQDNPFNLSHFNQSPDTDASSIASFICESDFTIPKPVTNESDTDYDSVGNVSDVALEVYNSPDTSTKEYAFPAAQQLPEYWHTKITSQGQRYYYNVITNDTAWNVSECNTVNKSTKTSQIANLDHIVSDVSKDFMPSNMLSPVPTWDFLVQSIYQSFSELNESIKNYERVTYGHCTETIIETVRNLLLSTGSICWESEAAIENKKLRPYQNSVIASLSQLVLTSKIASGIWPPPDVENKMCQQARQVLLAVRSFVNIGRDLNLDLRPNVMHANGIDSNSEFPTNVELNDLEFIEQLDENYLKISREVQNLKTHISSDAIDSDTLNSLVKNLVHIVGQILSLVEDLVELNFDHGNSDLYKRMSDQIHYLRVIKETMKNGVNDLITNAGNALDQFAPEDCIKRLYDSAQSLQEIAEEILKSTKLTVDLKERIEQTLLQEDIESFHEDNIEDSDYWVLKRKVKSLNLVRSRSDSTSSSPGTPHVFVIDPSEIESMPKLPSLQNLFSSETYSSPLESPTDDDSKHRIPEPLQFSKKACSDPGTSHINIKEQGKLPETLIRKDLPQGVDMNGPVDAKRMSNAKILKFFGVESTVNAKEIPQKRPDDWFLAYDYKPGEITRNATGQINGGTWEALVEQLTLHDTAIDTEFTNTFLLAFRSFSSPMKFCNQLIARFDLKPPANLTEEELNLFNEKKLKPIRIRIFNIMKYWLESYFFYDQDYICLETLFQFANCTLTQGLPVAAKKRLIVLLEQKKSRKPTKISSIPQAKAITRVKPADSTSSATSHESSSNSSMISWNVIPWMKTRGALTVAEIDAQDIARQLTSIDFEHYSLIQPEELLNLEFSKKEGSKSINVKALTKLSNKITGWVAETIIRERDLKKRCYLLKHFIKIGEQCYKLHNYNTLMAIMSALNSTTITRLRKTWEPLSNKTKTVLEALRKATDHSRNYCAYRSRLKTSEMPCLPFFGVYLTDLTFIHEGNPAYRRNGGTSMIINFDKHYKSVKVIQEIQRFQQTDFQFPELPELRDFLRDSLDKIDWGSDSSKLYEASLEIEPKEGRDIKKLDGLMSYIRR</sequence>
<dbReference type="EMBL" id="JASJQH010006928">
    <property type="protein sequence ID" value="KAK9723271.1"/>
    <property type="molecule type" value="Genomic_DNA"/>
</dbReference>
<reference evidence="9 10" key="1">
    <citation type="submission" date="2023-04" db="EMBL/GenBank/DDBJ databases">
        <title>Genome of Basidiobolus ranarum AG-B5.</title>
        <authorList>
            <person name="Stajich J.E."/>
            <person name="Carter-House D."/>
            <person name="Gryganskyi A."/>
        </authorList>
    </citation>
    <scope>NUCLEOTIDE SEQUENCE [LARGE SCALE GENOMIC DNA]</scope>
    <source>
        <strain evidence="9 10">AG-B5</strain>
    </source>
</reference>
<dbReference type="Gene3D" id="1.20.870.10">
    <property type="entry name" value="Son of sevenless (SoS) protein Chain: S domain 1"/>
    <property type="match status" value="1"/>
</dbReference>
<dbReference type="PROSITE" id="PS50212">
    <property type="entry name" value="RASGEF_NTER"/>
    <property type="match status" value="1"/>
</dbReference>
<dbReference type="SUPFAM" id="SSF48366">
    <property type="entry name" value="Ras GEF"/>
    <property type="match status" value="1"/>
</dbReference>
<feature type="domain" description="WW" evidence="7">
    <location>
        <begin position="144"/>
        <end position="172"/>
    </location>
</feature>
<dbReference type="CDD" id="cd00155">
    <property type="entry name" value="RasGEF"/>
    <property type="match status" value="1"/>
</dbReference>
<evidence type="ECO:0000256" key="3">
    <source>
        <dbReference type="PROSITE-ProRule" id="PRU00168"/>
    </source>
</evidence>
<dbReference type="PROSITE" id="PS50009">
    <property type="entry name" value="RASGEF_CAT"/>
    <property type="match status" value="1"/>
</dbReference>
<protein>
    <recommendedName>
        <fullName evidence="11">Ras GEF</fullName>
    </recommendedName>
</protein>
<dbReference type="Gene3D" id="2.20.70.10">
    <property type="match status" value="1"/>
</dbReference>
<dbReference type="InterPro" id="IPR023578">
    <property type="entry name" value="Ras_GEF_dom_sf"/>
</dbReference>
<evidence type="ECO:0000313" key="9">
    <source>
        <dbReference type="EMBL" id="KAK9723271.1"/>
    </source>
</evidence>
<dbReference type="CDD" id="cd11883">
    <property type="entry name" value="SH3_Sdc25"/>
    <property type="match status" value="1"/>
</dbReference>
<evidence type="ECO:0000259" key="5">
    <source>
        <dbReference type="PROSITE" id="PS50002"/>
    </source>
</evidence>
<feature type="domain" description="N-terminal Ras-GEF" evidence="8">
    <location>
        <begin position="686"/>
        <end position="818"/>
    </location>
</feature>
<dbReference type="PROSITE" id="PS50002">
    <property type="entry name" value="SH3"/>
    <property type="match status" value="1"/>
</dbReference>
<dbReference type="InterPro" id="IPR001895">
    <property type="entry name" value="RASGEF_cat_dom"/>
</dbReference>
<dbReference type="Pfam" id="PF00618">
    <property type="entry name" value="RasGEF_N"/>
    <property type="match status" value="1"/>
</dbReference>
<evidence type="ECO:0000259" key="7">
    <source>
        <dbReference type="PROSITE" id="PS50020"/>
    </source>
</evidence>
<proteinExistence type="predicted"/>
<dbReference type="InterPro" id="IPR056685">
    <property type="entry name" value="DUF7783"/>
</dbReference>
<dbReference type="InterPro" id="IPR008937">
    <property type="entry name" value="Ras-like_GEF"/>
</dbReference>
<dbReference type="Pfam" id="PF25006">
    <property type="entry name" value="DUF7783"/>
    <property type="match status" value="1"/>
</dbReference>
<dbReference type="SMART" id="SM00326">
    <property type="entry name" value="SH3"/>
    <property type="match status" value="1"/>
</dbReference>
<dbReference type="PANTHER" id="PTHR23113">
    <property type="entry name" value="GUANINE NUCLEOTIDE EXCHANGE FACTOR"/>
    <property type="match status" value="1"/>
</dbReference>
<dbReference type="InterPro" id="IPR000651">
    <property type="entry name" value="Ras-like_Gua-exchang_fac_N"/>
</dbReference>